<name>A0ABP0EHI6_9ASCO</name>
<organism evidence="3 4">
    <name type="scientific">[Candida] anglica</name>
    <dbReference type="NCBI Taxonomy" id="148631"/>
    <lineage>
        <taxon>Eukaryota</taxon>
        <taxon>Fungi</taxon>
        <taxon>Dikarya</taxon>
        <taxon>Ascomycota</taxon>
        <taxon>Saccharomycotina</taxon>
        <taxon>Pichiomycetes</taxon>
        <taxon>Debaryomycetaceae</taxon>
        <taxon>Kurtzmaniella</taxon>
    </lineage>
</organism>
<accession>A0ABP0EHI6</accession>
<feature type="region of interest" description="Disordered" evidence="1">
    <location>
        <begin position="70"/>
        <end position="89"/>
    </location>
</feature>
<sequence length="2170" mass="244501">MDQQELTRALTAKDTSSVVGLLIDLHTELDSHTIAEETGQDSDTTQEHDFNYSGCLDQLTSIYDTYTKEETTTNKKKATTADEGDTDPDLQAESSIALSKILSRDFVLTFHHLPTKVYDFANSLLGKLAVNNDELLDPHAQVAVILLIDLFESFPTSLGSLISFAVSQIYKIIKKSPHTASHSIVYLLATITENATKFDIDDKLQQKLLKLVSKAVVSVPILTQQRDDAESSTHTVSTTVLSKRNYVLVLKNLLILTVSTHYEGLLALSASSSGAGSKLKPEQIMVQQHTFQTSLLTQYEKVITFGLTNFVQEIRLATVELLAHLFVNFIPTGKFSAMEYLVKEYKFPELNDWDLSTNRERDEFSESSDNTSVSNGGVTSRAFNSVASHDSTAIINVSTTQLLHQISISETIVLYVQLEQFQNLDYLSNNLISHLDLILTKFGELNVAINHIQNQHWSKVLAQWTKLVGFMIRECGSSSHEMLLSYISEKFNGKNGLGQGAGSSEQPNFLSKDKRRESGLFSFKSGKLHQKKQARELKIKEINPFTNPYQCYFLLKILDKLLPLGINFTSMNKEESTITEDEEDGRSGSSTEEPFIRDILFKLILNNNQYIRNYALKTFLVYAANNEVEVNQLILKTFNLINAEFKSTSSTTTFVNNSNENMSSSLKVRLISYSLTLSSFLKQANYTDLQTSTIVKILSFCTQNLKSNNHSSNSHLKNSSCWIILTALVTMYNDSDFVKLNSSSFLVFWKSLLTTQYISTNTSGENEEVDVINNLQLRNFSLVCLLNYLNTADMTPEALKQFQLLLAKSYNYLTHLENIYESVGAVTNFNNQRFNENDYNVNLLNNIQYGDDCDVLSSEKQLISLILYNKKILFQSYTKIAGMLKNDINSNMVIFLLKIFSDSKIFCRTSSTSEIAKEKSKSSKNKSGKDILNDYDESAILLQEDYNYSFGVTSKWIPSTSEVDELKVKHSESQSVTTLRESNTSFLYQDPFGTTGEWFKSFEDLVYQNTDNSINYDTSAFVLQEYSQHQQYSTNLTTSLVDLSIELFQIVFPFLAHKIQMSLLEQMRNSLTGSGSIDPLRLKAVGINISIVAYGLAHGNHKKALDKDIVAVLLDILSKVQTKNKQLMELNCQSVGAFAKSSDPATVNILINKFIADIVGDTDPYKRGQSILSLAHIYQNTDLEFGEIFNVTQQLLADPNPIVYYYSLQTMQVLFEKNLENLHLIAEVLGKVYDNFLNNNFGYDISSKILINSKCQYSGVGQLSALLRLFVTILGPNLREESSGVRLQLKNLLILLRVGVGCVTNQDSFLVNKNLLLLFQELVIFDPTLIEEEVQFITRYVVSVISKNVKVGLSCTSATSQQRESLFPFNSSFELYKLAYVCFAELIKIHGPEKILSKSAVNLLWISMNMKPCEESKELIRFWLGSSNYDAHWFNTLSSIFKISSKKLVAPFIEVNYQQKLLPLSQRQKKKAAGVSKAVIFRDEEIENIVSEDATSSDKNEPITWEFKLFIFELLNELLLAASRNDQLLQHLKLKIQDIVNISFLGSTSPISEIKLQGVKLLDKALSVFGDIPDPLYPGVSILEQQQAQIISALMPCFSPDSGASIIVETINISSKFINLPRIKFYSKQRILKTLIDLLEELSSNKFLRFDYLENMSEFNKKSIQLSILNCWAILKIDEDILGNAAETELTETLDKYSDLLTSLWILVLREYSTIKFNESSSSEKEIANYSNYWINFISVLSLELGKNDHFIRDTLGDDAGNFFFILFSQCVESLVKNKNVTEILVSMNRLVKSQDLIVYIFNDEIFGELVDLFDRLILIDEDPEIKSQVIEIVNGMFNTYFDIQSDLTEGLDKLFELIRVSMLPLFNILPILKSDYDPENKESQYALKHADSAPNLLMLKKCFSSVVEMMSRFPDLVKVDLYSCLLFMFAKVYEYGNPLLISTVLSHLKQVLGESKNFANVDLVTPFSGLIQSHYQISADNVNSVLTSMVLITTGDVQISKENSQRLGDALVELLANANSATMAVHCIKTLIQYSGTQVQLPVVRFLIKAMVEVLVEGTSEIDNKVAMEILLVFAKSKHEEDGVQIYSLLVPLLLKLGDGGELDSTYVRGKVTSLVESNATAFKVVLNDVLTTEQRAQIEDLVKGRPGAVNQSLPDEQPEIQLKTFGEK</sequence>
<dbReference type="PANTHER" id="PTHR21663">
    <property type="entry name" value="HYPOTHETICAL HEAT DOMAIN-CONTAINING"/>
    <property type="match status" value="1"/>
</dbReference>
<evidence type="ECO:0000256" key="1">
    <source>
        <dbReference type="SAM" id="MobiDB-lite"/>
    </source>
</evidence>
<proteinExistence type="predicted"/>
<dbReference type="InterPro" id="IPR057981">
    <property type="entry name" value="TPR_LAA1-like_C"/>
</dbReference>
<dbReference type="InterPro" id="IPR040108">
    <property type="entry name" value="Laa1/Sip1/HEATR5"/>
</dbReference>
<dbReference type="Pfam" id="PF20210">
    <property type="entry name" value="Laa1_Sip1_HTR5"/>
    <property type="match status" value="1"/>
</dbReference>
<dbReference type="SUPFAM" id="SSF48371">
    <property type="entry name" value="ARM repeat"/>
    <property type="match status" value="1"/>
</dbReference>
<feature type="domain" description="LAA1-like C-terminal TPR repeats" evidence="2">
    <location>
        <begin position="2002"/>
        <end position="2150"/>
    </location>
</feature>
<evidence type="ECO:0000313" key="4">
    <source>
        <dbReference type="Proteomes" id="UP001497600"/>
    </source>
</evidence>
<dbReference type="EMBL" id="OZ004259">
    <property type="protein sequence ID" value="CAK7917446.1"/>
    <property type="molecule type" value="Genomic_DNA"/>
</dbReference>
<gene>
    <name evidence="3" type="primary">LAA1</name>
    <name evidence="3" type="ORF">CAAN4_G08570</name>
</gene>
<dbReference type="InterPro" id="IPR016024">
    <property type="entry name" value="ARM-type_fold"/>
</dbReference>
<reference evidence="3 4" key="1">
    <citation type="submission" date="2024-01" db="EMBL/GenBank/DDBJ databases">
        <authorList>
            <consortium name="Genoscope - CEA"/>
            <person name="William W."/>
        </authorList>
    </citation>
    <scope>NUCLEOTIDE SEQUENCE [LARGE SCALE GENOMIC DNA]</scope>
    <source>
        <strain evidence="3 4">29B2s-10</strain>
    </source>
</reference>
<dbReference type="PANTHER" id="PTHR21663:SF0">
    <property type="entry name" value="HEAT REPEAT-CONTAINING PROTEIN 5B"/>
    <property type="match status" value="1"/>
</dbReference>
<dbReference type="Pfam" id="PF25808">
    <property type="entry name" value="TPR_LAA1_C"/>
    <property type="match status" value="1"/>
</dbReference>
<keyword evidence="4" id="KW-1185">Reference proteome</keyword>
<dbReference type="InterPro" id="IPR046837">
    <property type="entry name" value="Laa1/Sip1/HEATR5-like_HEAT"/>
</dbReference>
<evidence type="ECO:0000313" key="3">
    <source>
        <dbReference type="EMBL" id="CAK7917446.1"/>
    </source>
</evidence>
<protein>
    <submittedName>
        <fullName evidence="3">AP-1 accessory protein Laa1p</fullName>
    </submittedName>
</protein>
<dbReference type="Proteomes" id="UP001497600">
    <property type="component" value="Chromosome G"/>
</dbReference>
<evidence type="ECO:0000259" key="2">
    <source>
        <dbReference type="Pfam" id="PF25808"/>
    </source>
</evidence>